<dbReference type="Gene3D" id="1.20.5.5200">
    <property type="match status" value="1"/>
</dbReference>
<dbReference type="InterPro" id="IPR029158">
    <property type="entry name" value="STING"/>
</dbReference>
<sequence length="184" mass="20422">MGATPSKHSIGDGLAYSYYSGFLKIVLPELSNGIDSSEDGKWKDTIVSKKLLILVPESGELPSLLQDVDENISFEGKIQIVQADVAGTPQRPYSNNIYKAKINDKEIIFVADMPANLNTLRDMVADHALTGMTAVERLHEVKRFVDMLKKTINAKEGIVEKCEIVMYDDKQKKISEVIGEKFSS</sequence>
<dbReference type="Gene3D" id="3.40.50.12100">
    <property type="entry name" value="Stimulator of interferon genes protein"/>
    <property type="match status" value="1"/>
</dbReference>
<keyword evidence="2" id="KW-1185">Reference proteome</keyword>
<dbReference type="InterPro" id="IPR055432">
    <property type="entry name" value="STING_LBD"/>
</dbReference>
<gene>
    <name evidence="3" type="primary">LOC106811210</name>
</gene>
<dbReference type="InterPro" id="IPR038623">
    <property type="entry name" value="STING_C_sf"/>
</dbReference>
<dbReference type="RefSeq" id="XP_014670249.1">
    <property type="nucleotide sequence ID" value="XM_014814763.1"/>
</dbReference>
<feature type="domain" description="STING ligand-binding" evidence="1">
    <location>
        <begin position="10"/>
        <end position="177"/>
    </location>
</feature>
<proteinExistence type="predicted"/>
<dbReference type="PANTHER" id="PTHR34339:SF1">
    <property type="entry name" value="STIMULATOR OF INTERFERON GENES PROTEIN"/>
    <property type="match status" value="1"/>
</dbReference>
<reference evidence="3" key="1">
    <citation type="submission" date="2025-08" db="UniProtKB">
        <authorList>
            <consortium name="RefSeq"/>
        </authorList>
    </citation>
    <scope>IDENTIFICATION</scope>
</reference>
<protein>
    <submittedName>
        <fullName evidence="3">Stimulator of interferon genes protein-like</fullName>
    </submittedName>
</protein>
<dbReference type="Proteomes" id="UP000695022">
    <property type="component" value="Unplaced"/>
</dbReference>
<evidence type="ECO:0000313" key="2">
    <source>
        <dbReference type="Proteomes" id="UP000695022"/>
    </source>
</evidence>
<accession>A0ABM1EDH8</accession>
<dbReference type="PANTHER" id="PTHR34339">
    <property type="entry name" value="STIMULATOR OF INTERFERON GENES PROTEIN"/>
    <property type="match status" value="1"/>
</dbReference>
<dbReference type="GeneID" id="106811210"/>
<dbReference type="Pfam" id="PF15009">
    <property type="entry name" value="STING_LBD"/>
    <property type="match status" value="1"/>
</dbReference>
<evidence type="ECO:0000313" key="3">
    <source>
        <dbReference type="RefSeq" id="XP_014670249.1"/>
    </source>
</evidence>
<evidence type="ECO:0000259" key="1">
    <source>
        <dbReference type="Pfam" id="PF15009"/>
    </source>
</evidence>
<organism evidence="2 3">
    <name type="scientific">Priapulus caudatus</name>
    <name type="common">Priapulid worm</name>
    <dbReference type="NCBI Taxonomy" id="37621"/>
    <lineage>
        <taxon>Eukaryota</taxon>
        <taxon>Metazoa</taxon>
        <taxon>Ecdysozoa</taxon>
        <taxon>Scalidophora</taxon>
        <taxon>Priapulida</taxon>
        <taxon>Priapulimorpha</taxon>
        <taxon>Priapulimorphida</taxon>
        <taxon>Priapulidae</taxon>
        <taxon>Priapulus</taxon>
    </lineage>
</organism>
<name>A0ABM1EDH8_PRICU</name>